<keyword evidence="4" id="KW-0456">Lyase</keyword>
<gene>
    <name evidence="6" type="ORF">Solivirus2_4</name>
</gene>
<protein>
    <recommendedName>
        <fullName evidence="3">GDP-mannose 4,6-dehydratase</fullName>
        <ecNumber evidence="3">4.2.1.47</ecNumber>
    </recommendedName>
</protein>
<evidence type="ECO:0000259" key="5">
    <source>
        <dbReference type="Pfam" id="PF16363"/>
    </source>
</evidence>
<sequence length="330" mass="37583">MKRALITGINGMDGSFLAELLLEKEYEVHGIIRRSSSFNTGRIDHIFSKLYLHYGDLTDSTNLVSIISKVQPDLVFHLAAQSHVKVSFELPEYTGNVDALGTLRLLEAIRSCGLQHKTKFYNATTSELFGGVYKEAQNEETPFNPRSPYAIAKLYSFWIAKNYREAYGMFICNGILFNHESNRRGETFVTRKITRHIGKKRDEILYLGNLAAMRDWGSAKDYVYGMWLMLNYHIPEDFVLATGKQYSVRQFVEKAYSCVGIQISWRGEGVDEEGVDADGKVRVKVDPKYFRPTEVENLLGDASKAKRLLGWEPKITFDELVSEMVIADSK</sequence>
<evidence type="ECO:0000313" key="6">
    <source>
        <dbReference type="EMBL" id="AYV85933.1"/>
    </source>
</evidence>
<dbReference type="EMBL" id="MK072490">
    <property type="protein sequence ID" value="AYV85933.1"/>
    <property type="molecule type" value="Genomic_DNA"/>
</dbReference>
<dbReference type="PANTHER" id="PTHR43715">
    <property type="entry name" value="GDP-MANNOSE 4,6-DEHYDRATASE"/>
    <property type="match status" value="1"/>
</dbReference>
<dbReference type="PANTHER" id="PTHR43715:SF1">
    <property type="entry name" value="GDP-MANNOSE 4,6 DEHYDRATASE"/>
    <property type="match status" value="1"/>
</dbReference>
<dbReference type="InterPro" id="IPR016040">
    <property type="entry name" value="NAD(P)-bd_dom"/>
</dbReference>
<evidence type="ECO:0000256" key="4">
    <source>
        <dbReference type="ARBA" id="ARBA00023239"/>
    </source>
</evidence>
<dbReference type="SUPFAM" id="SSF51735">
    <property type="entry name" value="NAD(P)-binding Rossmann-fold domains"/>
    <property type="match status" value="1"/>
</dbReference>
<dbReference type="Gene3D" id="3.40.50.720">
    <property type="entry name" value="NAD(P)-binding Rossmann-like Domain"/>
    <property type="match status" value="1"/>
</dbReference>
<comment type="similarity">
    <text evidence="2">Belongs to the NAD(P)-dependent epimerase/dehydratase family. GDP-mannose 4,6-dehydratase subfamily.</text>
</comment>
<dbReference type="FunFam" id="3.40.50.720:FF:000924">
    <property type="entry name" value="GDP-mannose 4,6 dehydratase"/>
    <property type="match status" value="1"/>
</dbReference>
<organism evidence="6">
    <name type="scientific">Solivirus sp</name>
    <dbReference type="NCBI Taxonomy" id="2487772"/>
    <lineage>
        <taxon>Viruses</taxon>
        <taxon>Pithoviruses</taxon>
    </lineage>
</organism>
<dbReference type="HAMAP" id="MF_00955">
    <property type="entry name" value="GDP_Man_dehydratase"/>
    <property type="match status" value="1"/>
</dbReference>
<dbReference type="EC" id="4.2.1.47" evidence="3"/>
<dbReference type="InterPro" id="IPR036291">
    <property type="entry name" value="NAD(P)-bd_dom_sf"/>
</dbReference>
<name>A0A3G5AJC9_9VIRU</name>
<proteinExistence type="inferred from homology"/>
<evidence type="ECO:0000256" key="2">
    <source>
        <dbReference type="ARBA" id="ARBA00009263"/>
    </source>
</evidence>
<dbReference type="CDD" id="cd05260">
    <property type="entry name" value="GDP_MD_SDR_e"/>
    <property type="match status" value="1"/>
</dbReference>
<comment type="cofactor">
    <cofactor evidence="1">
        <name>NADP(+)</name>
        <dbReference type="ChEBI" id="CHEBI:58349"/>
    </cofactor>
</comment>
<accession>A0A3G5AJC9</accession>
<reference evidence="6" key="1">
    <citation type="submission" date="2018-10" db="EMBL/GenBank/DDBJ databases">
        <title>Hidden diversity of soil giant viruses.</title>
        <authorList>
            <person name="Schulz F."/>
            <person name="Alteio L."/>
            <person name="Goudeau D."/>
            <person name="Ryan E.M."/>
            <person name="Malmstrom R.R."/>
            <person name="Blanchard J."/>
            <person name="Woyke T."/>
        </authorList>
    </citation>
    <scope>NUCLEOTIDE SEQUENCE</scope>
    <source>
        <strain evidence="6">SOV1</strain>
    </source>
</reference>
<dbReference type="NCBIfam" id="TIGR01472">
    <property type="entry name" value="gmd"/>
    <property type="match status" value="1"/>
</dbReference>
<dbReference type="Gene3D" id="3.90.25.10">
    <property type="entry name" value="UDP-galactose 4-epimerase, domain 1"/>
    <property type="match status" value="1"/>
</dbReference>
<dbReference type="Pfam" id="PF16363">
    <property type="entry name" value="GDP_Man_Dehyd"/>
    <property type="match status" value="1"/>
</dbReference>
<evidence type="ECO:0000256" key="3">
    <source>
        <dbReference type="ARBA" id="ARBA00011989"/>
    </source>
</evidence>
<evidence type="ECO:0000256" key="1">
    <source>
        <dbReference type="ARBA" id="ARBA00001937"/>
    </source>
</evidence>
<dbReference type="InterPro" id="IPR006368">
    <property type="entry name" value="GDP_Man_deHydtase"/>
</dbReference>
<dbReference type="GO" id="GO:0008446">
    <property type="term" value="F:GDP-mannose 4,6-dehydratase activity"/>
    <property type="evidence" value="ECO:0007669"/>
    <property type="project" value="UniProtKB-EC"/>
</dbReference>
<dbReference type="GO" id="GO:0042351">
    <property type="term" value="P:'de novo' GDP-L-fucose biosynthetic process"/>
    <property type="evidence" value="ECO:0007669"/>
    <property type="project" value="TreeGrafter"/>
</dbReference>
<feature type="domain" description="NAD(P)-binding" evidence="5">
    <location>
        <begin position="5"/>
        <end position="324"/>
    </location>
</feature>